<evidence type="ECO:0000256" key="5">
    <source>
        <dbReference type="ARBA" id="ARBA00029447"/>
    </source>
</evidence>
<dbReference type="Pfam" id="PF00672">
    <property type="entry name" value="HAMP"/>
    <property type="match status" value="1"/>
</dbReference>
<evidence type="ECO:0000256" key="6">
    <source>
        <dbReference type="PROSITE-ProRule" id="PRU00284"/>
    </source>
</evidence>
<accession>A0A5D0CNX1</accession>
<organism evidence="10 11">
    <name type="scientific">Paenibacillus faecis</name>
    <dbReference type="NCBI Taxonomy" id="862114"/>
    <lineage>
        <taxon>Bacteria</taxon>
        <taxon>Bacillati</taxon>
        <taxon>Bacillota</taxon>
        <taxon>Bacilli</taxon>
        <taxon>Bacillales</taxon>
        <taxon>Paenibacillaceae</taxon>
        <taxon>Paenibacillus</taxon>
    </lineage>
</organism>
<keyword evidence="3 7" id="KW-0472">Membrane</keyword>
<feature type="transmembrane region" description="Helical" evidence="7">
    <location>
        <begin position="12"/>
        <end position="37"/>
    </location>
</feature>
<evidence type="ECO:0000256" key="1">
    <source>
        <dbReference type="ARBA" id="ARBA00004236"/>
    </source>
</evidence>
<gene>
    <name evidence="10" type="ORF">FRY98_20355</name>
</gene>
<keyword evidence="2" id="KW-1003">Cell membrane</keyword>
<dbReference type="GO" id="GO:0007165">
    <property type="term" value="P:signal transduction"/>
    <property type="evidence" value="ECO:0007669"/>
    <property type="project" value="UniProtKB-KW"/>
</dbReference>
<dbReference type="RefSeq" id="WP_148455396.1">
    <property type="nucleotide sequence ID" value="NZ_VSDO01000004.1"/>
</dbReference>
<protein>
    <submittedName>
        <fullName evidence="10">Methyl-accepting chemotaxis protein</fullName>
    </submittedName>
</protein>
<dbReference type="PROSITE" id="PS50885">
    <property type="entry name" value="HAMP"/>
    <property type="match status" value="1"/>
</dbReference>
<dbReference type="GO" id="GO:0005886">
    <property type="term" value="C:plasma membrane"/>
    <property type="evidence" value="ECO:0007669"/>
    <property type="project" value="UniProtKB-SubCell"/>
</dbReference>
<dbReference type="PANTHER" id="PTHR32089:SF114">
    <property type="entry name" value="METHYL-ACCEPTING CHEMOTAXIS PROTEIN MCPB"/>
    <property type="match status" value="1"/>
</dbReference>
<evidence type="ECO:0000256" key="3">
    <source>
        <dbReference type="ARBA" id="ARBA00023136"/>
    </source>
</evidence>
<feature type="domain" description="Methyl-accepting transducer" evidence="8">
    <location>
        <begin position="396"/>
        <end position="653"/>
    </location>
</feature>
<evidence type="ECO:0000313" key="10">
    <source>
        <dbReference type="EMBL" id="TYA11498.1"/>
    </source>
</evidence>
<keyword evidence="11" id="KW-1185">Reference proteome</keyword>
<evidence type="ECO:0000259" key="8">
    <source>
        <dbReference type="PROSITE" id="PS50111"/>
    </source>
</evidence>
<comment type="similarity">
    <text evidence="5">Belongs to the methyl-accepting chemotaxis (MCP) protein family.</text>
</comment>
<feature type="transmembrane region" description="Helical" evidence="7">
    <location>
        <begin position="301"/>
        <end position="324"/>
    </location>
</feature>
<dbReference type="Gene3D" id="1.10.8.500">
    <property type="entry name" value="HAMP domain in histidine kinase"/>
    <property type="match status" value="1"/>
</dbReference>
<dbReference type="Gene3D" id="3.30.450.20">
    <property type="entry name" value="PAS domain"/>
    <property type="match status" value="1"/>
</dbReference>
<sequence length="689" mass="74750">MKFGQAVQFRSVGMKLFVMVFGVIVVLSAILGLSSYVKSKEIIRAEVGTAASQAIEQAADKLDFLFSGYESISRQMAVDQILKEDLETVTRPDVDIVRKTEAETRIKNKLNAMKGSDERLIGIRLVNKDFSNNYATSGASGTQRNDGVKSRLDTIAQASGKPVWIPGLRKGFFGTANEPTVTMGRVLKNLNHPEAEFTLLIEIKSAALTETLANLKLGDSGQINVLTPDNTIVHAARPELIETPSALGLTETQFSGTPTSLAATDEQGIRQLVVYKPLRTAPWRLIGYAPESDFLSAADKLVHVTVIVMGVAIAVALGIGYYLFRNVGKPLQKLSRLMEEGERGNLKVRASFKGRDEIGRLGQSFNKMMEQIAGLVDGIQRSTQELWQTADTLAQASRETATTAGEIAAATEEIAQGSSSLAEEAEKGNALTDEISTRMDRVIHLTKAMDTSAGRIVEVSEQGQRHMERLVEKTEDVSRMTGMIEENSGQLSQSTLSIRSILQPMIEMTRRTNILSLNATIEASRAGAAGKGFAVIAEEIRKLSAQSNDSIRNVSAMTEEIQAAIENTVNVLQEITPKFREQLESVTSASSIFRSVGREMDGFAGELQSASASVSELMSAQLALRDFVSNVGSVVQQSGASTEEVASMASGQYRVSEDLVGLSRRLKELSESLKQSLSVFELHTAEQVD</sequence>
<dbReference type="CDD" id="cd06225">
    <property type="entry name" value="HAMP"/>
    <property type="match status" value="1"/>
</dbReference>
<dbReference type="SUPFAM" id="SSF58104">
    <property type="entry name" value="Methyl-accepting chemotaxis protein (MCP) signaling domain"/>
    <property type="match status" value="1"/>
</dbReference>
<dbReference type="OrthoDB" id="9760371at2"/>
<keyword evidence="4 6" id="KW-0807">Transducer</keyword>
<dbReference type="SMART" id="SM00304">
    <property type="entry name" value="HAMP"/>
    <property type="match status" value="1"/>
</dbReference>
<dbReference type="InterPro" id="IPR003660">
    <property type="entry name" value="HAMP_dom"/>
</dbReference>
<dbReference type="PANTHER" id="PTHR32089">
    <property type="entry name" value="METHYL-ACCEPTING CHEMOTAXIS PROTEIN MCPB"/>
    <property type="match status" value="1"/>
</dbReference>
<dbReference type="SMART" id="SM00283">
    <property type="entry name" value="MA"/>
    <property type="match status" value="1"/>
</dbReference>
<comment type="subcellular location">
    <subcellularLocation>
        <location evidence="1">Cell membrane</location>
    </subcellularLocation>
</comment>
<dbReference type="CDD" id="cd18774">
    <property type="entry name" value="PDC2_HK_sensor"/>
    <property type="match status" value="1"/>
</dbReference>
<keyword evidence="7" id="KW-1133">Transmembrane helix</keyword>
<dbReference type="Gene3D" id="1.10.287.950">
    <property type="entry name" value="Methyl-accepting chemotaxis protein"/>
    <property type="match status" value="1"/>
</dbReference>
<evidence type="ECO:0000256" key="2">
    <source>
        <dbReference type="ARBA" id="ARBA00022475"/>
    </source>
</evidence>
<evidence type="ECO:0000256" key="7">
    <source>
        <dbReference type="SAM" id="Phobius"/>
    </source>
</evidence>
<dbReference type="Proteomes" id="UP000325218">
    <property type="component" value="Unassembled WGS sequence"/>
</dbReference>
<comment type="caution">
    <text evidence="10">The sequence shown here is derived from an EMBL/GenBank/DDBJ whole genome shotgun (WGS) entry which is preliminary data.</text>
</comment>
<evidence type="ECO:0000259" key="9">
    <source>
        <dbReference type="PROSITE" id="PS50885"/>
    </source>
</evidence>
<name>A0A5D0CNX1_9BACL</name>
<evidence type="ECO:0000313" key="11">
    <source>
        <dbReference type="Proteomes" id="UP000325218"/>
    </source>
</evidence>
<proteinExistence type="inferred from homology"/>
<dbReference type="PROSITE" id="PS50111">
    <property type="entry name" value="CHEMOTAXIS_TRANSDUC_2"/>
    <property type="match status" value="1"/>
</dbReference>
<dbReference type="Pfam" id="PF00015">
    <property type="entry name" value="MCPsignal"/>
    <property type="match status" value="1"/>
</dbReference>
<reference evidence="10 11" key="1">
    <citation type="submission" date="2019-08" db="EMBL/GenBank/DDBJ databases">
        <title>Genome sequencing of Paenibacillus faecis DSM 23593(T).</title>
        <authorList>
            <person name="Kook J.-K."/>
            <person name="Park S.-N."/>
            <person name="Lim Y.K."/>
        </authorList>
    </citation>
    <scope>NUCLEOTIDE SEQUENCE [LARGE SCALE GENOMIC DNA]</scope>
    <source>
        <strain evidence="10 11">DSM 23593</strain>
    </source>
</reference>
<dbReference type="InterPro" id="IPR004089">
    <property type="entry name" value="MCPsignal_dom"/>
</dbReference>
<dbReference type="EMBL" id="VSDO01000004">
    <property type="protein sequence ID" value="TYA11498.1"/>
    <property type="molecule type" value="Genomic_DNA"/>
</dbReference>
<keyword evidence="7" id="KW-0812">Transmembrane</keyword>
<evidence type="ECO:0000256" key="4">
    <source>
        <dbReference type="ARBA" id="ARBA00023224"/>
    </source>
</evidence>
<feature type="domain" description="HAMP" evidence="9">
    <location>
        <begin position="325"/>
        <end position="377"/>
    </location>
</feature>
<dbReference type="AlphaFoldDB" id="A0A5D0CNX1"/>